<feature type="signal peptide" evidence="3">
    <location>
        <begin position="1"/>
        <end position="22"/>
    </location>
</feature>
<dbReference type="PANTHER" id="PTHR34997:SF22">
    <property type="entry name" value="OS01G0783000 PROTEIN"/>
    <property type="match status" value="1"/>
</dbReference>
<dbReference type="SUPFAM" id="SSF54106">
    <property type="entry name" value="LysM domain"/>
    <property type="match status" value="1"/>
</dbReference>
<keyword evidence="3" id="KW-0732">Signal</keyword>
<dbReference type="AlphaFoldDB" id="A0A811PKY4"/>
<keyword evidence="6" id="KW-1185">Reference proteome</keyword>
<name>A0A811PKY4_9POAL</name>
<dbReference type="PROSITE" id="PS51782">
    <property type="entry name" value="LYSM"/>
    <property type="match status" value="1"/>
</dbReference>
<gene>
    <name evidence="5" type="ORF">NCGR_LOCUS29499</name>
</gene>
<proteinExistence type="predicted"/>
<feature type="chain" id="PRO_5032430352" description="LysM domain-containing protein" evidence="3">
    <location>
        <begin position="23"/>
        <end position="153"/>
    </location>
</feature>
<dbReference type="PANTHER" id="PTHR34997">
    <property type="entry name" value="AM15"/>
    <property type="match status" value="1"/>
</dbReference>
<protein>
    <recommendedName>
        <fullName evidence="4">LysM domain-containing protein</fullName>
    </recommendedName>
</protein>
<feature type="domain" description="LysM" evidence="4">
    <location>
        <begin position="82"/>
        <end position="126"/>
    </location>
</feature>
<dbReference type="InterPro" id="IPR036779">
    <property type="entry name" value="LysM_dom_sf"/>
</dbReference>
<dbReference type="InterPro" id="IPR018392">
    <property type="entry name" value="LysM"/>
</dbReference>
<evidence type="ECO:0000256" key="3">
    <source>
        <dbReference type="SAM" id="SignalP"/>
    </source>
</evidence>
<accession>A0A811PKY4</accession>
<dbReference type="EMBL" id="CAJGYO010000007">
    <property type="protein sequence ID" value="CAD6245035.1"/>
    <property type="molecule type" value="Genomic_DNA"/>
</dbReference>
<dbReference type="Proteomes" id="UP000604825">
    <property type="component" value="Unassembled WGS sequence"/>
</dbReference>
<keyword evidence="1" id="KW-0147">Chitin-binding</keyword>
<evidence type="ECO:0000256" key="2">
    <source>
        <dbReference type="ARBA" id="ARBA00023026"/>
    </source>
</evidence>
<organism evidence="5 6">
    <name type="scientific">Miscanthus lutarioriparius</name>
    <dbReference type="NCBI Taxonomy" id="422564"/>
    <lineage>
        <taxon>Eukaryota</taxon>
        <taxon>Viridiplantae</taxon>
        <taxon>Streptophyta</taxon>
        <taxon>Embryophyta</taxon>
        <taxon>Tracheophyta</taxon>
        <taxon>Spermatophyta</taxon>
        <taxon>Magnoliopsida</taxon>
        <taxon>Liliopsida</taxon>
        <taxon>Poales</taxon>
        <taxon>Poaceae</taxon>
        <taxon>PACMAD clade</taxon>
        <taxon>Panicoideae</taxon>
        <taxon>Andropogonodae</taxon>
        <taxon>Andropogoneae</taxon>
        <taxon>Saccharinae</taxon>
        <taxon>Miscanthus</taxon>
    </lineage>
</organism>
<dbReference type="OrthoDB" id="1921017at2759"/>
<dbReference type="GO" id="GO:0008061">
    <property type="term" value="F:chitin binding"/>
    <property type="evidence" value="ECO:0007669"/>
    <property type="project" value="UniProtKB-KW"/>
</dbReference>
<keyword evidence="2" id="KW-0843">Virulence</keyword>
<evidence type="ECO:0000313" key="6">
    <source>
        <dbReference type="Proteomes" id="UP000604825"/>
    </source>
</evidence>
<comment type="caution">
    <text evidence="5">The sequence shown here is derived from an EMBL/GenBank/DDBJ whole genome shotgun (WGS) entry which is preliminary data.</text>
</comment>
<dbReference type="InterPro" id="IPR052210">
    <property type="entry name" value="LysM1-like"/>
</dbReference>
<reference evidence="5" key="1">
    <citation type="submission" date="2020-10" db="EMBL/GenBank/DDBJ databases">
        <authorList>
            <person name="Han B."/>
            <person name="Lu T."/>
            <person name="Zhao Q."/>
            <person name="Huang X."/>
            <person name="Zhao Y."/>
        </authorList>
    </citation>
    <scope>NUCLEOTIDE SEQUENCE</scope>
</reference>
<evidence type="ECO:0000256" key="1">
    <source>
        <dbReference type="ARBA" id="ARBA00022669"/>
    </source>
</evidence>
<evidence type="ECO:0000259" key="4">
    <source>
        <dbReference type="PROSITE" id="PS51782"/>
    </source>
</evidence>
<evidence type="ECO:0000313" key="5">
    <source>
        <dbReference type="EMBL" id="CAD6245035.1"/>
    </source>
</evidence>
<sequence>MANHGAAAIILIPSLLMAVALSRVDARLTAMRHNVAAALRWAKASVRPTGRSTRLTVRRDANGGYLLEKGAPVPVPELTCNKVHGVQAGETCSSVAQGSGLSQDDFLGFNPNINYEKMFIGHWVCLEATSARLSACMPGLICAAPLVPASRRR</sequence>
<dbReference type="Gene3D" id="3.10.350.10">
    <property type="entry name" value="LysM domain"/>
    <property type="match status" value="1"/>
</dbReference>